<protein>
    <recommendedName>
        <fullName evidence="4">MARVEL domain-containing protein</fullName>
    </recommendedName>
</protein>
<dbReference type="AlphaFoldDB" id="E5A410"/>
<feature type="transmembrane region" description="Helical" evidence="1">
    <location>
        <begin position="28"/>
        <end position="50"/>
    </location>
</feature>
<keyword evidence="1" id="KW-1133">Transmembrane helix</keyword>
<feature type="transmembrane region" description="Helical" evidence="1">
    <location>
        <begin position="160"/>
        <end position="177"/>
    </location>
</feature>
<dbReference type="Proteomes" id="UP000002668">
    <property type="component" value="Genome"/>
</dbReference>
<keyword evidence="3" id="KW-1185">Reference proteome</keyword>
<dbReference type="GeneID" id="13286742"/>
<dbReference type="HOGENOM" id="CLU_108574_0_0_1"/>
<evidence type="ECO:0000313" key="3">
    <source>
        <dbReference type="Proteomes" id="UP000002668"/>
    </source>
</evidence>
<evidence type="ECO:0000256" key="1">
    <source>
        <dbReference type="SAM" id="Phobius"/>
    </source>
</evidence>
<dbReference type="RefSeq" id="XP_003841834.1">
    <property type="nucleotide sequence ID" value="XM_003841786.1"/>
</dbReference>
<gene>
    <name evidence="2" type="ORF">LEMA_P097640.1</name>
</gene>
<dbReference type="VEuPathDB" id="FungiDB:LEMA_P097640.1"/>
<proteinExistence type="predicted"/>
<accession>E5A410</accession>
<dbReference type="OMA" id="WMMVMAS"/>
<reference evidence="3" key="1">
    <citation type="journal article" date="2011" name="Nat. Commun.">
        <title>Effector diversification within compartments of the Leptosphaeria maculans genome affected by Repeat-Induced Point mutations.</title>
        <authorList>
            <person name="Rouxel T."/>
            <person name="Grandaubert J."/>
            <person name="Hane J.K."/>
            <person name="Hoede C."/>
            <person name="van de Wouw A.P."/>
            <person name="Couloux A."/>
            <person name="Dominguez V."/>
            <person name="Anthouard V."/>
            <person name="Bally P."/>
            <person name="Bourras S."/>
            <person name="Cozijnsen A.J."/>
            <person name="Ciuffetti L.M."/>
            <person name="Degrave A."/>
            <person name="Dilmaghani A."/>
            <person name="Duret L."/>
            <person name="Fudal I."/>
            <person name="Goodwin S.B."/>
            <person name="Gout L."/>
            <person name="Glaser N."/>
            <person name="Linglin J."/>
            <person name="Kema G.H.J."/>
            <person name="Lapalu N."/>
            <person name="Lawrence C.B."/>
            <person name="May K."/>
            <person name="Meyer M."/>
            <person name="Ollivier B."/>
            <person name="Poulain J."/>
            <person name="Schoch C.L."/>
            <person name="Simon A."/>
            <person name="Spatafora J.W."/>
            <person name="Stachowiak A."/>
            <person name="Turgeon B.G."/>
            <person name="Tyler B.M."/>
            <person name="Vincent D."/>
            <person name="Weissenbach J."/>
            <person name="Amselem J."/>
            <person name="Quesneville H."/>
            <person name="Oliver R.P."/>
            <person name="Wincker P."/>
            <person name="Balesdent M.-H."/>
            <person name="Howlett B.J."/>
        </authorList>
    </citation>
    <scope>NUCLEOTIDE SEQUENCE [LARGE SCALE GENOMIC DNA]</scope>
    <source>
        <strain evidence="3">JN3 / isolate v23.1.3 / race Av1-4-5-6-7-8</strain>
    </source>
</reference>
<sequence>MARPGHSATVVGSAVVIREKYYWPDLQLNIWTIVMLATASTILGINAQFMQIQDRMGLGTPWIMPYGVTVGTLAILFIVVEIVYISQRRLLPGLMMLLSFILLVLFIAGIIGTAIQLFAGPNVNNQCNTYVFGDDQQGPGLDTLAFLQQRNICQCWQAEFAFWIIGCVFLVWMMVMASQVNSNTYRP</sequence>
<evidence type="ECO:0008006" key="4">
    <source>
        <dbReference type="Google" id="ProtNLM"/>
    </source>
</evidence>
<evidence type="ECO:0000313" key="2">
    <source>
        <dbReference type="EMBL" id="CBX98355.1"/>
    </source>
</evidence>
<dbReference type="InParanoid" id="E5A410"/>
<keyword evidence="1" id="KW-0472">Membrane</keyword>
<dbReference type="EMBL" id="FP929133">
    <property type="protein sequence ID" value="CBX98355.1"/>
    <property type="molecule type" value="Genomic_DNA"/>
</dbReference>
<feature type="transmembrane region" description="Helical" evidence="1">
    <location>
        <begin position="62"/>
        <end position="85"/>
    </location>
</feature>
<dbReference type="eggNOG" id="ENOG502S71G">
    <property type="taxonomic scope" value="Eukaryota"/>
</dbReference>
<keyword evidence="1" id="KW-0812">Transmembrane</keyword>
<dbReference type="OrthoDB" id="3930290at2759"/>
<organism evidence="3">
    <name type="scientific">Leptosphaeria maculans (strain JN3 / isolate v23.1.3 / race Av1-4-5-6-7-8)</name>
    <name type="common">Blackleg fungus</name>
    <name type="synonym">Phoma lingam</name>
    <dbReference type="NCBI Taxonomy" id="985895"/>
    <lineage>
        <taxon>Eukaryota</taxon>
        <taxon>Fungi</taxon>
        <taxon>Dikarya</taxon>
        <taxon>Ascomycota</taxon>
        <taxon>Pezizomycotina</taxon>
        <taxon>Dothideomycetes</taxon>
        <taxon>Pleosporomycetidae</taxon>
        <taxon>Pleosporales</taxon>
        <taxon>Pleosporineae</taxon>
        <taxon>Leptosphaeriaceae</taxon>
        <taxon>Plenodomus</taxon>
        <taxon>Plenodomus lingam/Leptosphaeria maculans species complex</taxon>
    </lineage>
</organism>
<feature type="transmembrane region" description="Helical" evidence="1">
    <location>
        <begin position="97"/>
        <end position="119"/>
    </location>
</feature>
<dbReference type="STRING" id="985895.E5A410"/>
<name>E5A410_LEPMJ</name>